<dbReference type="Gene3D" id="2.60.40.3650">
    <property type="match status" value="1"/>
</dbReference>
<dbReference type="RefSeq" id="WP_229954832.1">
    <property type="nucleotide sequence ID" value="NZ_BAAAEM010000002.1"/>
</dbReference>
<dbReference type="InterPro" id="IPR027268">
    <property type="entry name" value="Peptidase_M4/M1_CTD_sf"/>
</dbReference>
<reference evidence="5" key="1">
    <citation type="journal article" date="2019" name="Int. J. Syst. Evol. Microbiol.">
        <title>The Global Catalogue of Microorganisms (GCM) 10K type strain sequencing project: providing services to taxonomists for standard genome sequencing and annotation.</title>
        <authorList>
            <consortium name="The Broad Institute Genomics Platform"/>
            <consortium name="The Broad Institute Genome Sequencing Center for Infectious Disease"/>
            <person name="Wu L."/>
            <person name="Ma J."/>
        </authorList>
    </citation>
    <scope>NUCLEOTIDE SEQUENCE [LARGE SCALE GENOMIC DNA]</scope>
    <source>
        <strain evidence="5">JCM 14162</strain>
    </source>
</reference>
<dbReference type="EMBL" id="BAAAEM010000002">
    <property type="protein sequence ID" value="GAA0476844.1"/>
    <property type="molecule type" value="Genomic_DNA"/>
</dbReference>
<dbReference type="Gene3D" id="2.30.42.10">
    <property type="match status" value="1"/>
</dbReference>
<dbReference type="Proteomes" id="UP001500713">
    <property type="component" value="Unassembled WGS sequence"/>
</dbReference>
<organism evidence="4 5">
    <name type="scientific">Parasphingorhabdus litoris</name>
    <dbReference type="NCBI Taxonomy" id="394733"/>
    <lineage>
        <taxon>Bacteria</taxon>
        <taxon>Pseudomonadati</taxon>
        <taxon>Pseudomonadota</taxon>
        <taxon>Alphaproteobacteria</taxon>
        <taxon>Sphingomonadales</taxon>
        <taxon>Sphingomonadaceae</taxon>
        <taxon>Parasphingorhabdus</taxon>
    </lineage>
</organism>
<sequence>MRVVALLGLFSVLSFISPVTPLSAAMPDNLSKPTYAPVEDTISQAQDIPYPGTMQLEVDARDNVQGIFRITQIIPVAQAGRMTLLYPEWLPGNHAPRGEIEKLAALEFMANGQKIDWIRDDMDVFAFHLDVPEGVSEITAKFQFTSATTASQGRIVMAPSMLNLRWHQVSLYPAGHYVRQIPVEATAIYPPGWRAASSMRPKARQPRTDNLNRVAYRKTDYDTLIDSPVFAGKNFQTYRLSRRVHLNVVADDAKFLKPRKSHIAKHSKLVRESEALFGSHPYDRYDFLLALTEEMGSIGIEHHRSSENGVNREYFTKWNDGPGRRNLLPHEIVHAWNGKYRRPAGMWTPDYREPMRDNLLWVYEGQTQFWGYVLGARSGLFSKQDTLDAFAAIAAGMDLRVGRQWRPLIDTTHDPIIAARKPKPWSSWQRQEDYYNEGLLIWLEADGIIRRESGGKKSLENFARSFFKGKNGDYGVVTYELSDVIEALNAVQPYDWAGFIQERVYQTTDEAPKNGLTLGGYKLVYNATKSDFISANDKRRKQLDLSHSIGMVVSDKGVVKAVMWDGPAFKAGLKNGLTITAVNGKAYTAEMLTQAIEENRGQMNKIEIFAKNDDQYSNFLVDYSGGLRYPHLEKITADETAGEGGQIEGGIDRLLKPKTR</sequence>
<dbReference type="Gene3D" id="1.10.390.10">
    <property type="entry name" value="Neutral Protease Domain 2"/>
    <property type="match status" value="1"/>
</dbReference>
<feature type="domain" description="Peptidase M61 N-terminal" evidence="3">
    <location>
        <begin position="56"/>
        <end position="233"/>
    </location>
</feature>
<evidence type="ECO:0000313" key="4">
    <source>
        <dbReference type="EMBL" id="GAA0476844.1"/>
    </source>
</evidence>
<dbReference type="PIRSF" id="PIRSF016493">
    <property type="entry name" value="Glycyl_aminpptds"/>
    <property type="match status" value="1"/>
</dbReference>
<dbReference type="Pfam" id="PF17899">
    <property type="entry name" value="Peptidase_M61_N"/>
    <property type="match status" value="1"/>
</dbReference>
<proteinExistence type="predicted"/>
<feature type="signal peptide" evidence="1">
    <location>
        <begin position="1"/>
        <end position="24"/>
    </location>
</feature>
<keyword evidence="5" id="KW-1185">Reference proteome</keyword>
<dbReference type="InterPro" id="IPR024191">
    <property type="entry name" value="Peptidase_M61"/>
</dbReference>
<evidence type="ECO:0000313" key="5">
    <source>
        <dbReference type="Proteomes" id="UP001500713"/>
    </source>
</evidence>
<dbReference type="Pfam" id="PF05299">
    <property type="entry name" value="Peptidase_M61"/>
    <property type="match status" value="1"/>
</dbReference>
<protein>
    <submittedName>
        <fullName evidence="4">M61 family metallopeptidase</fullName>
    </submittedName>
</protein>
<accession>A0ABP3KD85</accession>
<name>A0ABP3KD85_9SPHN</name>
<feature type="domain" description="Peptidase M61 catalytic" evidence="2">
    <location>
        <begin position="325"/>
        <end position="441"/>
    </location>
</feature>
<dbReference type="InterPro" id="IPR036034">
    <property type="entry name" value="PDZ_sf"/>
</dbReference>
<evidence type="ECO:0000256" key="1">
    <source>
        <dbReference type="SAM" id="SignalP"/>
    </source>
</evidence>
<comment type="caution">
    <text evidence="4">The sequence shown here is derived from an EMBL/GenBank/DDBJ whole genome shotgun (WGS) entry which is preliminary data.</text>
</comment>
<keyword evidence="1" id="KW-0732">Signal</keyword>
<gene>
    <name evidence="4" type="ORF">GCM10009096_18340</name>
</gene>
<dbReference type="InterPro" id="IPR007963">
    <property type="entry name" value="Peptidase_M61_catalytic"/>
</dbReference>
<evidence type="ECO:0000259" key="3">
    <source>
        <dbReference type="Pfam" id="PF17899"/>
    </source>
</evidence>
<feature type="chain" id="PRO_5046690719" evidence="1">
    <location>
        <begin position="25"/>
        <end position="660"/>
    </location>
</feature>
<dbReference type="InterPro" id="IPR040756">
    <property type="entry name" value="Peptidase_M61_N"/>
</dbReference>
<evidence type="ECO:0000259" key="2">
    <source>
        <dbReference type="Pfam" id="PF05299"/>
    </source>
</evidence>
<dbReference type="SUPFAM" id="SSF50156">
    <property type="entry name" value="PDZ domain-like"/>
    <property type="match status" value="1"/>
</dbReference>